<comment type="subunit">
    <text evidence="2">Part of the Csm effector complex that includes Cas10, Csm2, Csm3, Csm4 and Csm5.</text>
</comment>
<reference evidence="6" key="1">
    <citation type="submission" date="2023-07" db="EMBL/GenBank/DDBJ databases">
        <title>30 novel species of actinomycetes from the DSMZ collection.</title>
        <authorList>
            <person name="Nouioui I."/>
        </authorList>
    </citation>
    <scope>NUCLEOTIDE SEQUENCE [LARGE SCALE GENOMIC DNA]</scope>
    <source>
        <strain evidence="6">DSM 44743</strain>
    </source>
</reference>
<dbReference type="Proteomes" id="UP001183390">
    <property type="component" value="Unassembled WGS sequence"/>
</dbReference>
<dbReference type="InterPro" id="IPR005537">
    <property type="entry name" value="RAMP_III_fam"/>
</dbReference>
<evidence type="ECO:0000256" key="1">
    <source>
        <dbReference type="ARBA" id="ARBA00023118"/>
    </source>
</evidence>
<dbReference type="Pfam" id="PF03787">
    <property type="entry name" value="RAMPs"/>
    <property type="match status" value="1"/>
</dbReference>
<evidence type="ECO:0000313" key="5">
    <source>
        <dbReference type="EMBL" id="MDT0330367.1"/>
    </source>
</evidence>
<protein>
    <submittedName>
        <fullName evidence="5">RAMP superfamily CRISPR-associated protein</fullName>
    </submittedName>
</protein>
<dbReference type="PANTHER" id="PTHR35579">
    <property type="entry name" value="CRISPR SYSTEM CMS ENDORIBONUCLEASE CSM3"/>
    <property type="match status" value="1"/>
</dbReference>
<comment type="caution">
    <text evidence="5">The sequence shown here is derived from an EMBL/GenBank/DDBJ whole genome shotgun (WGS) entry which is preliminary data.</text>
</comment>
<evidence type="ECO:0000256" key="3">
    <source>
        <dbReference type="SAM" id="MobiDB-lite"/>
    </source>
</evidence>
<evidence type="ECO:0000259" key="4">
    <source>
        <dbReference type="Pfam" id="PF03787"/>
    </source>
</evidence>
<name>A0ABU2MCN5_9ACTN</name>
<accession>A0ABU2MCN5</accession>
<dbReference type="EMBL" id="JAVREP010000012">
    <property type="protein sequence ID" value="MDT0330367.1"/>
    <property type="molecule type" value="Genomic_DNA"/>
</dbReference>
<proteinExistence type="predicted"/>
<keyword evidence="6" id="KW-1185">Reference proteome</keyword>
<evidence type="ECO:0000313" key="6">
    <source>
        <dbReference type="Proteomes" id="UP001183390"/>
    </source>
</evidence>
<keyword evidence="1" id="KW-0051">Antiviral defense</keyword>
<dbReference type="InterPro" id="IPR052216">
    <property type="entry name" value="CRISPR_Csm3_endoribonuclease"/>
</dbReference>
<gene>
    <name evidence="5" type="ORF">RM479_18275</name>
</gene>
<organism evidence="5 6">
    <name type="scientific">Nocardiopsis lambiniae</name>
    <dbReference type="NCBI Taxonomy" id="3075539"/>
    <lineage>
        <taxon>Bacteria</taxon>
        <taxon>Bacillati</taxon>
        <taxon>Actinomycetota</taxon>
        <taxon>Actinomycetes</taxon>
        <taxon>Streptosporangiales</taxon>
        <taxon>Nocardiopsidaceae</taxon>
        <taxon>Nocardiopsis</taxon>
    </lineage>
</organism>
<feature type="domain" description="CRISPR type III-associated protein" evidence="4">
    <location>
        <begin position="21"/>
        <end position="194"/>
    </location>
</feature>
<dbReference type="PANTHER" id="PTHR35579:SF6">
    <property type="entry name" value="DUF324 DOMAIN-CONTAINING PROTEIN"/>
    <property type="match status" value="1"/>
</dbReference>
<dbReference type="RefSeq" id="WP_311512933.1">
    <property type="nucleotide sequence ID" value="NZ_JAVREP010000012.1"/>
</dbReference>
<evidence type="ECO:0000256" key="2">
    <source>
        <dbReference type="ARBA" id="ARBA00093789"/>
    </source>
</evidence>
<feature type="region of interest" description="Disordered" evidence="3">
    <location>
        <begin position="285"/>
        <end position="308"/>
    </location>
</feature>
<sequence length="543" mass="57341">MSARADRPGVLWEITGRWCLLSDTHVGAAQVVPRHAAQSDVDLHLDRDPRTGAPRLRATTLAGLLRHGLAARVGDPARASELFGAAEGDGRAPRTSAVEIDDAFGRLPEGTGVAVRTGTRVDPAAGTVLPGLLWQWEVLPAGTVFVVHLRLRVAVPADEARLLTLVALAVEGVGGAGPGTRVGGRTGRGHGSVRATHWAVRRLDLGDEHDWFAHHGRSWEERWRAGADALAEASADLSVALARELRAKDRAGTAAHLAARVAGPDRRRRAELRLALAVAERTDPLTAPSGDLRPGLLSIGDAPTGDRLGEVDRAHRERPVVEDPDKGEVRIAPVLGDTALFALVKRIAARSVRDAAEALGDADPGRRQAWYDHWWGADTGAREAVPRPSRVRLRTVPVITGGAVLTATRMTVDSLFGDAVDGRLFTDDLQCGGVAEVVFDIDDPDDAIRGLCALVVRDLATVPFDTVGAGAGVGHGRVSAVRAELVTLTGDRAPERVDLLDASFAPDGADAEVVRGWVAALRALLSPEPDREDGTSRGKGGGP</sequence>
<dbReference type="CDD" id="cd09726">
    <property type="entry name" value="RAMP_I_III"/>
    <property type="match status" value="1"/>
</dbReference>